<accession>A0A8S1WT12</accession>
<evidence type="ECO:0000313" key="2">
    <source>
        <dbReference type="EMBL" id="CAD8191535.1"/>
    </source>
</evidence>
<evidence type="ECO:0000256" key="1">
    <source>
        <dbReference type="SAM" id="MobiDB-lite"/>
    </source>
</evidence>
<feature type="region of interest" description="Disordered" evidence="1">
    <location>
        <begin position="32"/>
        <end position="71"/>
    </location>
</feature>
<name>A0A8S1WT12_PAROT</name>
<evidence type="ECO:0000313" key="3">
    <source>
        <dbReference type="Proteomes" id="UP000683925"/>
    </source>
</evidence>
<gene>
    <name evidence="2" type="ORF">POCTA_138.1.T1000053</name>
</gene>
<keyword evidence="3" id="KW-1185">Reference proteome</keyword>
<dbReference type="Proteomes" id="UP000683925">
    <property type="component" value="Unassembled WGS sequence"/>
</dbReference>
<reference evidence="2" key="1">
    <citation type="submission" date="2021-01" db="EMBL/GenBank/DDBJ databases">
        <authorList>
            <consortium name="Genoscope - CEA"/>
            <person name="William W."/>
        </authorList>
    </citation>
    <scope>NUCLEOTIDE SEQUENCE</scope>
</reference>
<organism evidence="2 3">
    <name type="scientific">Paramecium octaurelia</name>
    <dbReference type="NCBI Taxonomy" id="43137"/>
    <lineage>
        <taxon>Eukaryota</taxon>
        <taxon>Sar</taxon>
        <taxon>Alveolata</taxon>
        <taxon>Ciliophora</taxon>
        <taxon>Intramacronucleata</taxon>
        <taxon>Oligohymenophorea</taxon>
        <taxon>Peniculida</taxon>
        <taxon>Parameciidae</taxon>
        <taxon>Paramecium</taxon>
    </lineage>
</organism>
<dbReference type="AlphaFoldDB" id="A0A8S1WT12"/>
<feature type="compositionally biased region" description="Basic and acidic residues" evidence="1">
    <location>
        <begin position="49"/>
        <end position="65"/>
    </location>
</feature>
<protein>
    <submittedName>
        <fullName evidence="2">Uncharacterized protein</fullName>
    </submittedName>
</protein>
<dbReference type="EMBL" id="CAJJDP010000100">
    <property type="protein sequence ID" value="CAD8191535.1"/>
    <property type="molecule type" value="Genomic_DNA"/>
</dbReference>
<comment type="caution">
    <text evidence="2">The sequence shown here is derived from an EMBL/GenBank/DDBJ whole genome shotgun (WGS) entry which is preliminary data.</text>
</comment>
<sequence>MKESQKTITKNLVIILINQFLQYGNSKIINLGDQKNGEKPQISRASTRNADEKQQQKSISEEKKNSKSNLLLKTERKTKVGYLQITRIQQIIFKVRPLMIPNQNTINDQ</sequence>
<proteinExistence type="predicted"/>